<gene>
    <name evidence="2" type="ORF">FYJ33_04085</name>
</gene>
<protein>
    <submittedName>
        <fullName evidence="2">Uncharacterized protein</fullName>
    </submittedName>
</protein>
<keyword evidence="3" id="KW-1185">Reference proteome</keyword>
<sequence>MVKIMKEFLNIVNNIHDAIQNSVGGLGTGINDKQLHFIVIGIIGMVIFFATQALFKWLSKYSITAISFIYSLTVLTVIVFAIEIEQWLTKRGNMEFGDIVAGMNGFFYLFCVYLAIRFVIFGVKKIITIAKEK</sequence>
<accession>A0A7X2MWY0</accession>
<dbReference type="Proteomes" id="UP000460287">
    <property type="component" value="Unassembled WGS sequence"/>
</dbReference>
<dbReference type="EMBL" id="VULX01000003">
    <property type="protein sequence ID" value="MSR90613.1"/>
    <property type="molecule type" value="Genomic_DNA"/>
</dbReference>
<dbReference type="AlphaFoldDB" id="A0A7X2MWY0"/>
<evidence type="ECO:0000313" key="2">
    <source>
        <dbReference type="EMBL" id="MSR90613.1"/>
    </source>
</evidence>
<comment type="caution">
    <text evidence="2">The sequence shown here is derived from an EMBL/GenBank/DDBJ whole genome shotgun (WGS) entry which is preliminary data.</text>
</comment>
<keyword evidence="1" id="KW-0812">Transmembrane</keyword>
<keyword evidence="1" id="KW-0472">Membrane</keyword>
<evidence type="ECO:0000256" key="1">
    <source>
        <dbReference type="SAM" id="Phobius"/>
    </source>
</evidence>
<reference evidence="2 3" key="1">
    <citation type="submission" date="2019-08" db="EMBL/GenBank/DDBJ databases">
        <title>In-depth cultivation of the pig gut microbiome towards novel bacterial diversity and tailored functional studies.</title>
        <authorList>
            <person name="Wylensek D."/>
            <person name="Hitch T.C.A."/>
            <person name="Clavel T."/>
        </authorList>
    </citation>
    <scope>NUCLEOTIDE SEQUENCE [LARGE SCALE GENOMIC DNA]</scope>
    <source>
        <strain evidence="2 3">WCA-383-APC-5B</strain>
    </source>
</reference>
<feature type="transmembrane region" description="Helical" evidence="1">
    <location>
        <begin position="35"/>
        <end position="55"/>
    </location>
</feature>
<name>A0A7X2MWY0_9CLOT</name>
<dbReference type="RefSeq" id="WP_154530495.1">
    <property type="nucleotide sequence ID" value="NZ_JAQXTV010000230.1"/>
</dbReference>
<evidence type="ECO:0000313" key="3">
    <source>
        <dbReference type="Proteomes" id="UP000460287"/>
    </source>
</evidence>
<keyword evidence="1" id="KW-1133">Transmembrane helix</keyword>
<feature type="transmembrane region" description="Helical" evidence="1">
    <location>
        <begin position="102"/>
        <end position="123"/>
    </location>
</feature>
<feature type="transmembrane region" description="Helical" evidence="1">
    <location>
        <begin position="62"/>
        <end position="82"/>
    </location>
</feature>
<organism evidence="2 3">
    <name type="scientific">Inconstantimicrobium porci</name>
    <dbReference type="NCBI Taxonomy" id="2652291"/>
    <lineage>
        <taxon>Bacteria</taxon>
        <taxon>Bacillati</taxon>
        <taxon>Bacillota</taxon>
        <taxon>Clostridia</taxon>
        <taxon>Eubacteriales</taxon>
        <taxon>Clostridiaceae</taxon>
        <taxon>Inconstantimicrobium</taxon>
    </lineage>
</organism>
<proteinExistence type="predicted"/>